<name>A0A426YC28_ENSVE</name>
<comment type="caution">
    <text evidence="1">The sequence shown here is derived from an EMBL/GenBank/DDBJ whole genome shotgun (WGS) entry which is preliminary data.</text>
</comment>
<dbReference type="EMBL" id="AMZH03013448">
    <property type="protein sequence ID" value="RRT49248.1"/>
    <property type="molecule type" value="Genomic_DNA"/>
</dbReference>
<feature type="non-terminal residue" evidence="1">
    <location>
        <position position="226"/>
    </location>
</feature>
<organism evidence="1 2">
    <name type="scientific">Ensete ventricosum</name>
    <name type="common">Abyssinian banana</name>
    <name type="synonym">Musa ensete</name>
    <dbReference type="NCBI Taxonomy" id="4639"/>
    <lineage>
        <taxon>Eukaryota</taxon>
        <taxon>Viridiplantae</taxon>
        <taxon>Streptophyta</taxon>
        <taxon>Embryophyta</taxon>
        <taxon>Tracheophyta</taxon>
        <taxon>Spermatophyta</taxon>
        <taxon>Magnoliopsida</taxon>
        <taxon>Liliopsida</taxon>
        <taxon>Zingiberales</taxon>
        <taxon>Musaceae</taxon>
        <taxon>Ensete</taxon>
    </lineage>
</organism>
<accession>A0A426YC28</accession>
<sequence>MHPLSIPNSGIRAKVFMRKIGFKLRVMRLNHVELFYTLVAAIGSESKHSLRGRGGHIHAVYMQRWLATARPPAGAASHGLATCRGRPPAGTVECDQPTRGCHQQGWRRRSQGWPPLGRATVACARAVTAMARPGKAKVVKKDPAKDKGQCFHYGQDGQWKRTYKDYLADKAKQKLGEASVIFMISEMDLKMGNGASVAAVAVGEVTLHLPGRAIIALDACYFVPSI</sequence>
<proteinExistence type="predicted"/>
<dbReference type="AlphaFoldDB" id="A0A426YC28"/>
<protein>
    <submittedName>
        <fullName evidence="1">Uncharacterized protein</fullName>
    </submittedName>
</protein>
<reference evidence="1 2" key="1">
    <citation type="journal article" date="2014" name="Agronomy (Basel)">
        <title>A Draft Genome Sequence for Ensete ventricosum, the Drought-Tolerant Tree Against Hunger.</title>
        <authorList>
            <person name="Harrison J."/>
            <person name="Moore K.A."/>
            <person name="Paszkiewicz K."/>
            <person name="Jones T."/>
            <person name="Grant M."/>
            <person name="Ambacheew D."/>
            <person name="Muzemil S."/>
            <person name="Studholme D.J."/>
        </authorList>
    </citation>
    <scope>NUCLEOTIDE SEQUENCE [LARGE SCALE GENOMIC DNA]</scope>
</reference>
<evidence type="ECO:0000313" key="2">
    <source>
        <dbReference type="Proteomes" id="UP000287651"/>
    </source>
</evidence>
<evidence type="ECO:0000313" key="1">
    <source>
        <dbReference type="EMBL" id="RRT49248.1"/>
    </source>
</evidence>
<dbReference type="Proteomes" id="UP000287651">
    <property type="component" value="Unassembled WGS sequence"/>
</dbReference>
<gene>
    <name evidence="1" type="ORF">B296_00009371</name>
</gene>